<dbReference type="PANTHER" id="PTHR19433">
    <property type="entry name" value="T-CELL RECEPTOR ALPHA CHAIN V REGION-RELATED"/>
    <property type="match status" value="1"/>
</dbReference>
<feature type="transmembrane region" description="Helical" evidence="9">
    <location>
        <begin position="248"/>
        <end position="269"/>
    </location>
</feature>
<evidence type="ECO:0000259" key="10">
    <source>
        <dbReference type="PROSITE" id="PS50835"/>
    </source>
</evidence>
<reference evidence="11" key="1">
    <citation type="submission" date="2025-08" db="UniProtKB">
        <authorList>
            <consortium name="Ensembl"/>
        </authorList>
    </citation>
    <scope>IDENTIFICATION</scope>
</reference>
<evidence type="ECO:0000256" key="9">
    <source>
        <dbReference type="SAM" id="Phobius"/>
    </source>
</evidence>
<evidence type="ECO:0000256" key="6">
    <source>
        <dbReference type="ARBA" id="ARBA00023157"/>
    </source>
</evidence>
<dbReference type="GO" id="GO:0005886">
    <property type="term" value="C:plasma membrane"/>
    <property type="evidence" value="ECO:0007669"/>
    <property type="project" value="UniProtKB-SubCell"/>
</dbReference>
<accession>A0A3B4YQ14</accession>
<dbReference type="PROSITE" id="PS50835">
    <property type="entry name" value="IG_LIKE"/>
    <property type="match status" value="2"/>
</dbReference>
<comment type="subcellular location">
    <subcellularLocation>
        <location evidence="1">Cell membrane</location>
    </subcellularLocation>
</comment>
<evidence type="ECO:0000256" key="3">
    <source>
        <dbReference type="ARBA" id="ARBA00022729"/>
    </source>
</evidence>
<dbReference type="InterPro" id="IPR052051">
    <property type="entry name" value="TCR_complex_component"/>
</dbReference>
<evidence type="ECO:0000256" key="8">
    <source>
        <dbReference type="SAM" id="MobiDB-lite"/>
    </source>
</evidence>
<keyword evidence="2" id="KW-1003">Cell membrane</keyword>
<dbReference type="GO" id="GO:0002376">
    <property type="term" value="P:immune system process"/>
    <property type="evidence" value="ECO:0007669"/>
    <property type="project" value="UniProtKB-KW"/>
</dbReference>
<feature type="domain" description="Ig-like" evidence="10">
    <location>
        <begin position="125"/>
        <end position="223"/>
    </location>
</feature>
<dbReference type="PANTHER" id="PTHR19433:SF111">
    <property type="entry name" value="T CELL RECEPTOR ALPHA VARIABLE 4"/>
    <property type="match status" value="1"/>
</dbReference>
<keyword evidence="9" id="KW-1133">Transmembrane helix</keyword>
<evidence type="ECO:0000256" key="5">
    <source>
        <dbReference type="ARBA" id="ARBA00023136"/>
    </source>
</evidence>
<keyword evidence="9" id="KW-0812">Transmembrane</keyword>
<dbReference type="Gene3D" id="2.60.40.10">
    <property type="entry name" value="Immunoglobulins"/>
    <property type="match status" value="2"/>
</dbReference>
<dbReference type="GeneTree" id="ENSGT01030000234530"/>
<dbReference type="InterPro" id="IPR003599">
    <property type="entry name" value="Ig_sub"/>
</dbReference>
<evidence type="ECO:0000256" key="4">
    <source>
        <dbReference type="ARBA" id="ARBA00022859"/>
    </source>
</evidence>
<protein>
    <recommendedName>
        <fullName evidence="10">Ig-like domain-containing protein</fullName>
    </recommendedName>
</protein>
<dbReference type="InterPro" id="IPR036179">
    <property type="entry name" value="Ig-like_dom_sf"/>
</dbReference>
<dbReference type="AlphaFoldDB" id="A0A3B4YQ14"/>
<keyword evidence="3" id="KW-0732">Signal</keyword>
<keyword evidence="4" id="KW-0391">Immunity</keyword>
<evidence type="ECO:0000313" key="12">
    <source>
        <dbReference type="Proteomes" id="UP000261360"/>
    </source>
</evidence>
<dbReference type="SMART" id="SM00409">
    <property type="entry name" value="IG"/>
    <property type="match status" value="2"/>
</dbReference>
<dbReference type="CDD" id="cd00099">
    <property type="entry name" value="IgV"/>
    <property type="match status" value="1"/>
</dbReference>
<dbReference type="Ensembl" id="ENSSLDT00000032706.1">
    <property type="protein sequence ID" value="ENSSLDP00000031797.1"/>
    <property type="gene ID" value="ENSSLDG00000024417.1"/>
</dbReference>
<dbReference type="SMART" id="SM00406">
    <property type="entry name" value="IGv"/>
    <property type="match status" value="1"/>
</dbReference>
<proteinExistence type="predicted"/>
<dbReference type="Proteomes" id="UP000261360">
    <property type="component" value="Unplaced"/>
</dbReference>
<organism evidence="11 12">
    <name type="scientific">Seriola lalandi dorsalis</name>
    <dbReference type="NCBI Taxonomy" id="1841481"/>
    <lineage>
        <taxon>Eukaryota</taxon>
        <taxon>Metazoa</taxon>
        <taxon>Chordata</taxon>
        <taxon>Craniata</taxon>
        <taxon>Vertebrata</taxon>
        <taxon>Euteleostomi</taxon>
        <taxon>Actinopterygii</taxon>
        <taxon>Neopterygii</taxon>
        <taxon>Teleostei</taxon>
        <taxon>Neoteleostei</taxon>
        <taxon>Acanthomorphata</taxon>
        <taxon>Carangaria</taxon>
        <taxon>Carangiformes</taxon>
        <taxon>Carangidae</taxon>
        <taxon>Seriola</taxon>
    </lineage>
</organism>
<keyword evidence="7" id="KW-0325">Glycoprotein</keyword>
<feature type="compositionally biased region" description="Basic residues" evidence="8">
    <location>
        <begin position="318"/>
        <end position="331"/>
    </location>
</feature>
<keyword evidence="6" id="KW-1015">Disulfide bond</keyword>
<dbReference type="InterPro" id="IPR013783">
    <property type="entry name" value="Ig-like_fold"/>
</dbReference>
<evidence type="ECO:0000256" key="7">
    <source>
        <dbReference type="ARBA" id="ARBA00023180"/>
    </source>
</evidence>
<feature type="region of interest" description="Disordered" evidence="8">
    <location>
        <begin position="318"/>
        <end position="342"/>
    </location>
</feature>
<evidence type="ECO:0000313" key="11">
    <source>
        <dbReference type="Ensembl" id="ENSSLDP00000031797.1"/>
    </source>
</evidence>
<keyword evidence="12" id="KW-1185">Reference proteome</keyword>
<sequence>THVVLTTTNIFRSIDDQIFESKTVGVGDDVKLTCIRQTSDYDISLFWIRLVSGKFPEILGGTFTFDYDGVNETPRITAKQEPGTFILYISEAELSDTGVYYCMTVQRTDMKFVTGTYLRIKGPEPNITMVIQVPPSNPVRPGDSVAVQCSVLSDSEKTTCPGDHSVYWFRAGADESHPSLIYAHGSSGDQCEKSPEAQSTQKCVYNFSKIVSSSDAGTHYCAVATCGEILFGNGMKLDIEGNCRKASTALLCATLAISLIVIAFLIYIIKKKTCDCYKGNSFLSNWILQKTTSLDLHYSFVEMKPHWFILLQPSPRGKLAKQREGKKKRPRERQSTLTSGLL</sequence>
<dbReference type="GO" id="GO:0009617">
    <property type="term" value="P:response to bacterium"/>
    <property type="evidence" value="ECO:0007669"/>
    <property type="project" value="TreeGrafter"/>
</dbReference>
<dbReference type="InterPro" id="IPR013106">
    <property type="entry name" value="Ig_V-set"/>
</dbReference>
<name>A0A3B4YQ14_SERLL</name>
<evidence type="ECO:0000256" key="2">
    <source>
        <dbReference type="ARBA" id="ARBA00022475"/>
    </source>
</evidence>
<dbReference type="STRING" id="1841481.ENSSLDP00000031797"/>
<evidence type="ECO:0000256" key="1">
    <source>
        <dbReference type="ARBA" id="ARBA00004236"/>
    </source>
</evidence>
<reference evidence="11" key="2">
    <citation type="submission" date="2025-09" db="UniProtKB">
        <authorList>
            <consortium name="Ensembl"/>
        </authorList>
    </citation>
    <scope>IDENTIFICATION</scope>
</reference>
<dbReference type="Pfam" id="PF07686">
    <property type="entry name" value="V-set"/>
    <property type="match status" value="1"/>
</dbReference>
<dbReference type="InterPro" id="IPR007110">
    <property type="entry name" value="Ig-like_dom"/>
</dbReference>
<feature type="domain" description="Ig-like" evidence="10">
    <location>
        <begin position="27"/>
        <end position="114"/>
    </location>
</feature>
<keyword evidence="5 9" id="KW-0472">Membrane</keyword>
<dbReference type="SUPFAM" id="SSF48726">
    <property type="entry name" value="Immunoglobulin"/>
    <property type="match status" value="2"/>
</dbReference>